<dbReference type="InParanoid" id="G7DTX1"/>
<proteinExistence type="predicted"/>
<dbReference type="Pfam" id="PF03663">
    <property type="entry name" value="Glyco_hydro_76"/>
    <property type="match status" value="1"/>
</dbReference>
<dbReference type="Gene3D" id="1.50.10.20">
    <property type="match status" value="1"/>
</dbReference>
<dbReference type="SUPFAM" id="SSF48208">
    <property type="entry name" value="Six-hairpin glycosidases"/>
    <property type="match status" value="1"/>
</dbReference>
<evidence type="ECO:0008006" key="4">
    <source>
        <dbReference type="Google" id="ProtNLM"/>
    </source>
</evidence>
<dbReference type="AlphaFoldDB" id="G7DTX1"/>
<feature type="compositionally biased region" description="Polar residues" evidence="1">
    <location>
        <begin position="44"/>
        <end position="60"/>
    </location>
</feature>
<dbReference type="eggNOG" id="ENOG502QSWP">
    <property type="taxonomic scope" value="Eukaryota"/>
</dbReference>
<dbReference type="InterPro" id="IPR053169">
    <property type="entry name" value="MUG_Protein"/>
</dbReference>
<organism evidence="2 3">
    <name type="scientific">Mixia osmundae (strain CBS 9802 / IAM 14324 / JCM 22182 / KY 12970)</name>
    <dbReference type="NCBI Taxonomy" id="764103"/>
    <lineage>
        <taxon>Eukaryota</taxon>
        <taxon>Fungi</taxon>
        <taxon>Dikarya</taxon>
        <taxon>Basidiomycota</taxon>
        <taxon>Pucciniomycotina</taxon>
        <taxon>Mixiomycetes</taxon>
        <taxon>Mixiales</taxon>
        <taxon>Mixiaceae</taxon>
        <taxon>Mixia</taxon>
    </lineage>
</organism>
<dbReference type="InterPro" id="IPR008928">
    <property type="entry name" value="6-hairpin_glycosidase_sf"/>
</dbReference>
<dbReference type="PANTHER" id="PTHR47791">
    <property type="entry name" value="MEIOTICALLY UP-REGULATED GENE 191 PROTEIN"/>
    <property type="match status" value="1"/>
</dbReference>
<dbReference type="STRING" id="764103.G7DTX1"/>
<evidence type="ECO:0000313" key="3">
    <source>
        <dbReference type="Proteomes" id="UP000009131"/>
    </source>
</evidence>
<dbReference type="PANTHER" id="PTHR47791:SF3">
    <property type="entry name" value="MEIOTICALLY UP-REGULATED GENE 191 PROTEIN"/>
    <property type="match status" value="1"/>
</dbReference>
<reference evidence="2 3" key="2">
    <citation type="journal article" date="2012" name="Open Biol.">
        <title>Characteristics of nucleosomes and linker DNA regions on the genome of the basidiomycete Mixia osmundae revealed by mono- and dinucleosome mapping.</title>
        <authorList>
            <person name="Nishida H."/>
            <person name="Kondo S."/>
            <person name="Matsumoto T."/>
            <person name="Suzuki Y."/>
            <person name="Yoshikawa H."/>
            <person name="Taylor T.D."/>
            <person name="Sugiyama J."/>
        </authorList>
    </citation>
    <scope>NUCLEOTIDE SEQUENCE [LARGE SCALE GENOMIC DNA]</scope>
    <source>
        <strain evidence="3">CBS 9802 / IAM 14324 / JCM 22182 / KY 12970</strain>
    </source>
</reference>
<dbReference type="HOGENOM" id="CLU_387361_0_0_1"/>
<feature type="region of interest" description="Disordered" evidence="1">
    <location>
        <begin position="1"/>
        <end position="22"/>
    </location>
</feature>
<sequence>MGQPVLPEGEAISPGRQTNDWIGSTASHHRAALIHHQPAWRSTRLGTMSGPQTGPSTDLPQRQKVSRTSSKMPRRTRTVQSSLSTDWPRTSLVLLATVALACLVSASAADTVPIAGSAGDQVQFRAPPSRDAHAFMPALSSYVDRIIQSVTAGKSQNDEEDRLLEVEARIAASAHEHDYLSGATDEQKGHFDPTTFVRQHNLDQLLHDLPSAKDILFPSASRATGVKGRTSAEEAREMERKAHSVAELIAKLDFESLQPLSSEERKLFDPEYHDKNYRNRKRAQPINTAGLPDYPPTWLNINDVTTVASLSNAVVRRMQTWLGDNFQYEWTPWWENPVLGIAYADLDLALGNSANQALVTGMLNNNDMGVDYMIDKYIDDQAWWGLFALKGYQLYGNSTWLKSAAVIQQNSSLYWDDKCGGGVIWLTYEPNYKNTVTNTLYLALNARLYRVTGTAYYYQEAMRTLNWWLGWAFDPTTGKVYDGLTDYPECAPSGYQIFTYNSGIILTGLVDLYYATGSTDLLDLGRTIAYAAMRDYSTSDGGVLEESCERDPATSDMPTPGCPQDQVTFKGIFMQALGYLYLARHDDNILNYINIQMLSVAANNIDDTWLIGQWWMGPWNETTAGPKTQLCGLAMLATATSANIRFAELLAAEGNTQVDPTVTVTQSVPIPTINATTADSGPAVAIGGSSISRPAGAGAGLLLAIMLGLGLLA</sequence>
<protein>
    <recommendedName>
        <fullName evidence="4">Mannan endo-1,6-alpha-mannosidase</fullName>
    </recommendedName>
</protein>
<gene>
    <name evidence="2" type="primary">Mo00678</name>
    <name evidence="2" type="ORF">E5Q_00678</name>
</gene>
<keyword evidence="3" id="KW-1185">Reference proteome</keyword>
<dbReference type="OrthoDB" id="9984024at2759"/>
<reference evidence="2 3" key="1">
    <citation type="journal article" date="2011" name="J. Gen. Appl. Microbiol.">
        <title>Draft genome sequencing of the enigmatic basidiomycete Mixia osmundae.</title>
        <authorList>
            <person name="Nishida H."/>
            <person name="Nagatsuka Y."/>
            <person name="Sugiyama J."/>
        </authorList>
    </citation>
    <scope>NUCLEOTIDE SEQUENCE [LARGE SCALE GENOMIC DNA]</scope>
    <source>
        <strain evidence="3">CBS 9802 / IAM 14324 / JCM 22182 / KY 12970</strain>
    </source>
</reference>
<dbReference type="GO" id="GO:0005975">
    <property type="term" value="P:carbohydrate metabolic process"/>
    <property type="evidence" value="ECO:0007669"/>
    <property type="project" value="InterPro"/>
</dbReference>
<dbReference type="Proteomes" id="UP000009131">
    <property type="component" value="Unassembled WGS sequence"/>
</dbReference>
<feature type="region of interest" description="Disordered" evidence="1">
    <location>
        <begin position="37"/>
        <end position="83"/>
    </location>
</feature>
<evidence type="ECO:0000256" key="1">
    <source>
        <dbReference type="SAM" id="MobiDB-lite"/>
    </source>
</evidence>
<evidence type="ECO:0000313" key="2">
    <source>
        <dbReference type="EMBL" id="GAA94031.1"/>
    </source>
</evidence>
<name>G7DTX1_MIXOS</name>
<accession>G7DTX1</accession>
<comment type="caution">
    <text evidence="2">The sequence shown here is derived from an EMBL/GenBank/DDBJ whole genome shotgun (WGS) entry which is preliminary data.</text>
</comment>
<dbReference type="EMBL" id="BABT02000026">
    <property type="protein sequence ID" value="GAA94031.1"/>
    <property type="molecule type" value="Genomic_DNA"/>
</dbReference>
<dbReference type="RefSeq" id="XP_014570305.1">
    <property type="nucleotide sequence ID" value="XM_014714819.1"/>
</dbReference>
<dbReference type="InterPro" id="IPR005198">
    <property type="entry name" value="Glyco_hydro_76"/>
</dbReference>